<evidence type="ECO:0000313" key="5">
    <source>
        <dbReference type="EnsemblFungi" id="PTTG_30990-t43_1-p1"/>
    </source>
</evidence>
<proteinExistence type="predicted"/>
<name>A0A180FWU5_PUCT1</name>
<dbReference type="EnsemblFungi" id="PTTG_30990-t43_1">
    <property type="protein sequence ID" value="PTTG_30990-t43_1-p1"/>
    <property type="gene ID" value="PTTG_30990"/>
</dbReference>
<reference evidence="4" key="2">
    <citation type="submission" date="2016-05" db="EMBL/GenBank/DDBJ databases">
        <title>Comparative analysis highlights variable genome content of wheat rusts and divergence of the mating loci.</title>
        <authorList>
            <person name="Cuomo C.A."/>
            <person name="Bakkeren G."/>
            <person name="Szabo L."/>
            <person name="Khalil H."/>
            <person name="Joly D."/>
            <person name="Goldberg J."/>
            <person name="Young S."/>
            <person name="Zeng Q."/>
            <person name="Fellers J."/>
        </authorList>
    </citation>
    <scope>NUCLEOTIDE SEQUENCE [LARGE SCALE GENOMIC DNA]</scope>
    <source>
        <strain evidence="4">1-1 BBBD Race 1</strain>
    </source>
</reference>
<evidence type="ECO:0000256" key="3">
    <source>
        <dbReference type="ARBA" id="ARBA00046271"/>
    </source>
</evidence>
<gene>
    <name evidence="4" type="ORF">PTTG_30990</name>
</gene>
<reference evidence="4" key="1">
    <citation type="submission" date="2009-11" db="EMBL/GenBank/DDBJ databases">
        <authorList>
            <consortium name="The Broad Institute Genome Sequencing Platform"/>
            <person name="Ward D."/>
            <person name="Feldgarden M."/>
            <person name="Earl A."/>
            <person name="Young S.K."/>
            <person name="Zeng Q."/>
            <person name="Koehrsen M."/>
            <person name="Alvarado L."/>
            <person name="Berlin A."/>
            <person name="Bochicchio J."/>
            <person name="Borenstein D."/>
            <person name="Chapman S.B."/>
            <person name="Chen Z."/>
            <person name="Engels R."/>
            <person name="Freedman E."/>
            <person name="Gellesch M."/>
            <person name="Goldberg J."/>
            <person name="Griggs A."/>
            <person name="Gujja S."/>
            <person name="Heilman E."/>
            <person name="Heiman D."/>
            <person name="Hepburn T."/>
            <person name="Howarth C."/>
            <person name="Jen D."/>
            <person name="Larson L."/>
            <person name="Lewis B."/>
            <person name="Mehta T."/>
            <person name="Park D."/>
            <person name="Pearson M."/>
            <person name="Roberts A."/>
            <person name="Saif S."/>
            <person name="Shea T."/>
            <person name="Shenoy N."/>
            <person name="Sisk P."/>
            <person name="Stolte C."/>
            <person name="Sykes S."/>
            <person name="Thomson T."/>
            <person name="Walk T."/>
            <person name="White J."/>
            <person name="Yandava C."/>
            <person name="Izard J."/>
            <person name="Baranova O.V."/>
            <person name="Blanton J.M."/>
            <person name="Tanner A.C."/>
            <person name="Dewhirst F.E."/>
            <person name="Haas B."/>
            <person name="Nusbaum C."/>
            <person name="Birren B."/>
        </authorList>
    </citation>
    <scope>NUCLEOTIDE SEQUENCE [LARGE SCALE GENOMIC DNA]</scope>
    <source>
        <strain evidence="4">1-1 BBBD Race 1</strain>
    </source>
</reference>
<keyword evidence="2" id="KW-0576">Peroxisome</keyword>
<dbReference type="InterPro" id="IPR008733">
    <property type="entry name" value="PEX11"/>
</dbReference>
<keyword evidence="1" id="KW-0472">Membrane</keyword>
<organism evidence="4">
    <name type="scientific">Puccinia triticina (isolate 1-1 / race 1 (BBBD))</name>
    <name type="common">Brown leaf rust fungus</name>
    <dbReference type="NCBI Taxonomy" id="630390"/>
    <lineage>
        <taxon>Eukaryota</taxon>
        <taxon>Fungi</taxon>
        <taxon>Dikarya</taxon>
        <taxon>Basidiomycota</taxon>
        <taxon>Pucciniomycotina</taxon>
        <taxon>Pucciniomycetes</taxon>
        <taxon>Pucciniales</taxon>
        <taxon>Pucciniaceae</taxon>
        <taxon>Puccinia</taxon>
    </lineage>
</organism>
<dbReference type="Proteomes" id="UP000005240">
    <property type="component" value="Unassembled WGS sequence"/>
</dbReference>
<dbReference type="GO" id="GO:0016559">
    <property type="term" value="P:peroxisome fission"/>
    <property type="evidence" value="ECO:0007669"/>
    <property type="project" value="InterPro"/>
</dbReference>
<dbReference type="GO" id="GO:0005778">
    <property type="term" value="C:peroxisomal membrane"/>
    <property type="evidence" value="ECO:0007669"/>
    <property type="project" value="UniProtKB-SubCell"/>
</dbReference>
<feature type="non-terminal residue" evidence="4">
    <location>
        <position position="71"/>
    </location>
</feature>
<accession>A0A180FWU5</accession>
<evidence type="ECO:0000256" key="1">
    <source>
        <dbReference type="ARBA" id="ARBA00023136"/>
    </source>
</evidence>
<dbReference type="STRING" id="630390.A0A180FWU5"/>
<keyword evidence="6" id="KW-1185">Reference proteome</keyword>
<reference evidence="5" key="4">
    <citation type="submission" date="2025-05" db="UniProtKB">
        <authorList>
            <consortium name="EnsemblFungi"/>
        </authorList>
    </citation>
    <scope>IDENTIFICATION</scope>
    <source>
        <strain evidence="5">isolate 1-1 / race 1 (BBBD)</strain>
    </source>
</reference>
<evidence type="ECO:0000313" key="4">
    <source>
        <dbReference type="EMBL" id="OAV84871.1"/>
    </source>
</evidence>
<dbReference type="OrthoDB" id="10005898at2759"/>
<comment type="subcellular location">
    <subcellularLocation>
        <location evidence="3">Peroxisome membrane</location>
    </subcellularLocation>
</comment>
<reference evidence="5 6" key="3">
    <citation type="journal article" date="2017" name="G3 (Bethesda)">
        <title>Comparative analysis highlights variable genome content of wheat rusts and divergence of the mating loci.</title>
        <authorList>
            <person name="Cuomo C.A."/>
            <person name="Bakkeren G."/>
            <person name="Khalil H.B."/>
            <person name="Panwar V."/>
            <person name="Joly D."/>
            <person name="Linning R."/>
            <person name="Sakthikumar S."/>
            <person name="Song X."/>
            <person name="Adiconis X."/>
            <person name="Fan L."/>
            <person name="Goldberg J.M."/>
            <person name="Levin J.Z."/>
            <person name="Young S."/>
            <person name="Zeng Q."/>
            <person name="Anikster Y."/>
            <person name="Bruce M."/>
            <person name="Wang M."/>
            <person name="Yin C."/>
            <person name="McCallum B."/>
            <person name="Szabo L.J."/>
            <person name="Hulbert S."/>
            <person name="Chen X."/>
            <person name="Fellers J.P."/>
        </authorList>
    </citation>
    <scope>NUCLEOTIDE SEQUENCE</scope>
    <source>
        <strain evidence="5">isolate 1-1 / race 1 (BBBD)</strain>
        <strain evidence="6">Isolate 1-1 / race 1 (BBBD)</strain>
    </source>
</reference>
<dbReference type="Pfam" id="PF05648">
    <property type="entry name" value="PEX11"/>
    <property type="match status" value="1"/>
</dbReference>
<evidence type="ECO:0000313" key="6">
    <source>
        <dbReference type="Proteomes" id="UP000005240"/>
    </source>
</evidence>
<dbReference type="EMBL" id="ADAS02010399">
    <property type="protein sequence ID" value="OAV84871.1"/>
    <property type="molecule type" value="Genomic_DNA"/>
</dbReference>
<sequence length="71" mass="7871">MDHLVRLLSTTSGADKLFMLVQYSAIILRTLATRSNSGSSNKALVLRLAALSKLFISDARTTYQLWDLISI</sequence>
<protein>
    <submittedName>
        <fullName evidence="4 5">Uncharacterized protein</fullName>
    </submittedName>
</protein>
<dbReference type="VEuPathDB" id="FungiDB:PTTG_30990"/>
<evidence type="ECO:0000256" key="2">
    <source>
        <dbReference type="ARBA" id="ARBA00023140"/>
    </source>
</evidence>
<dbReference type="AlphaFoldDB" id="A0A180FWU5"/>